<dbReference type="InterPro" id="IPR027385">
    <property type="entry name" value="Beta-barrel_OMP"/>
</dbReference>
<feature type="chain" id="PRO_5045347413" evidence="5">
    <location>
        <begin position="24"/>
        <end position="265"/>
    </location>
</feature>
<dbReference type="RefSeq" id="WP_272859436.1">
    <property type="nucleotide sequence ID" value="NZ_CP067134.1"/>
</dbReference>
<evidence type="ECO:0000256" key="5">
    <source>
        <dbReference type="SAM" id="SignalP"/>
    </source>
</evidence>
<dbReference type="Proteomes" id="UP001218412">
    <property type="component" value="Chromosome"/>
</dbReference>
<evidence type="ECO:0000256" key="1">
    <source>
        <dbReference type="ARBA" id="ARBA00004370"/>
    </source>
</evidence>
<gene>
    <name evidence="7" type="ORF">JHW45_02720</name>
</gene>
<dbReference type="InterPro" id="IPR051692">
    <property type="entry name" value="OMP-like"/>
</dbReference>
<evidence type="ECO:0000256" key="2">
    <source>
        <dbReference type="ARBA" id="ARBA00022729"/>
    </source>
</evidence>
<protein>
    <submittedName>
        <fullName evidence="7">Porin family protein</fullName>
    </submittedName>
</protein>
<dbReference type="Pfam" id="PF13505">
    <property type="entry name" value="OMP_b-brl"/>
    <property type="match status" value="1"/>
</dbReference>
<evidence type="ECO:0000313" key="8">
    <source>
        <dbReference type="Proteomes" id="UP001218412"/>
    </source>
</evidence>
<dbReference type="Gene3D" id="2.40.160.20">
    <property type="match status" value="1"/>
</dbReference>
<accession>A0ABY7SWP1</accession>
<proteinExistence type="inferred from homology"/>
<dbReference type="PANTHER" id="PTHR34001">
    <property type="entry name" value="BLL7405 PROTEIN"/>
    <property type="match status" value="1"/>
</dbReference>
<keyword evidence="3" id="KW-0472">Membrane</keyword>
<dbReference type="EMBL" id="CP067134">
    <property type="protein sequence ID" value="WCR11334.1"/>
    <property type="molecule type" value="Genomic_DNA"/>
</dbReference>
<dbReference type="InterPro" id="IPR011250">
    <property type="entry name" value="OMP/PagP_B-barrel"/>
</dbReference>
<evidence type="ECO:0000256" key="4">
    <source>
        <dbReference type="ARBA" id="ARBA00038306"/>
    </source>
</evidence>
<evidence type="ECO:0000313" key="7">
    <source>
        <dbReference type="EMBL" id="WCR11334.1"/>
    </source>
</evidence>
<sequence length="265" mass="28267">MFARMSFCASTVALIAGAGSAMAGGYIAPVAETPVVPVVAAPAADTGWAGGYAGVGLGYVFGGDDELGLDVFDENDYYAGDPADARAIGIDNLKLSGAVADVRLGYRWQRDRLVFGPELSIDGGSVDDSWSTEVENPFPLPGEPLMDTATIESSMKYSLNLNFKSGYLVRPDTMVYGSAGVVRGKFDYTLAYNEDSVTEDYSATGYSVGFGVERKITDRLSVFGEYNYRNYGKTDVVFDGGSDDQVVTRGTPEHSIVKLGVNFSF</sequence>
<comment type="similarity">
    <text evidence="4">Belongs to the Omp25/RopB family.</text>
</comment>
<feature type="domain" description="Outer membrane protein beta-barrel" evidence="6">
    <location>
        <begin position="36"/>
        <end position="265"/>
    </location>
</feature>
<keyword evidence="8" id="KW-1185">Reference proteome</keyword>
<evidence type="ECO:0000259" key="6">
    <source>
        <dbReference type="Pfam" id="PF13505"/>
    </source>
</evidence>
<dbReference type="PANTHER" id="PTHR34001:SF3">
    <property type="entry name" value="BLL7405 PROTEIN"/>
    <property type="match status" value="1"/>
</dbReference>
<evidence type="ECO:0000256" key="3">
    <source>
        <dbReference type="ARBA" id="ARBA00023136"/>
    </source>
</evidence>
<name>A0ABY7SWP1_9RHOB</name>
<feature type="signal peptide" evidence="5">
    <location>
        <begin position="1"/>
        <end position="23"/>
    </location>
</feature>
<reference evidence="7 8" key="1">
    <citation type="submission" date="2021-01" db="EMBL/GenBank/DDBJ databases">
        <title>Biogeographic distribution of Paracoccus.</title>
        <authorList>
            <person name="Hollensteiner J."/>
            <person name="Leineberger J."/>
            <person name="Brinkhoff T."/>
            <person name="Daniel R."/>
        </authorList>
    </citation>
    <scope>NUCLEOTIDE SEQUENCE [LARGE SCALE GENOMIC DNA]</scope>
    <source>
        <strain evidence="7 8">LMG25392</strain>
    </source>
</reference>
<comment type="subcellular location">
    <subcellularLocation>
        <location evidence="1">Membrane</location>
    </subcellularLocation>
</comment>
<dbReference type="SUPFAM" id="SSF56925">
    <property type="entry name" value="OMPA-like"/>
    <property type="match status" value="1"/>
</dbReference>
<keyword evidence="2 5" id="KW-0732">Signal</keyword>
<organism evidence="7 8">
    <name type="scientific">Paracoccus stylophorae</name>
    <dbReference type="NCBI Taxonomy" id="659350"/>
    <lineage>
        <taxon>Bacteria</taxon>
        <taxon>Pseudomonadati</taxon>
        <taxon>Pseudomonadota</taxon>
        <taxon>Alphaproteobacteria</taxon>
        <taxon>Rhodobacterales</taxon>
        <taxon>Paracoccaceae</taxon>
        <taxon>Paracoccus</taxon>
    </lineage>
</organism>